<evidence type="ECO:0000313" key="2">
    <source>
        <dbReference type="EMBL" id="KAJ5383858.1"/>
    </source>
</evidence>
<gene>
    <name evidence="2" type="ORF">N7517_001769</name>
</gene>
<proteinExistence type="predicted"/>
<evidence type="ECO:0000256" key="1">
    <source>
        <dbReference type="SAM" id="MobiDB-lite"/>
    </source>
</evidence>
<feature type="region of interest" description="Disordered" evidence="1">
    <location>
        <begin position="1"/>
        <end position="67"/>
    </location>
</feature>
<keyword evidence="3" id="KW-1185">Reference proteome</keyword>
<feature type="region of interest" description="Disordered" evidence="1">
    <location>
        <begin position="205"/>
        <end position="235"/>
    </location>
</feature>
<dbReference type="PANTHER" id="PTHR38702">
    <property type="entry name" value="CALPONIN-HOMOLOGY (CH) DOMAIN-CONTAINING PROTEIN"/>
    <property type="match status" value="1"/>
</dbReference>
<comment type="caution">
    <text evidence="2">The sequence shown here is derived from an EMBL/GenBank/DDBJ whole genome shotgun (WGS) entry which is preliminary data.</text>
</comment>
<evidence type="ECO:0000313" key="3">
    <source>
        <dbReference type="Proteomes" id="UP001147752"/>
    </source>
</evidence>
<dbReference type="RefSeq" id="XP_056583634.1">
    <property type="nucleotide sequence ID" value="XM_056719499.1"/>
</dbReference>
<organism evidence="2 3">
    <name type="scientific">Penicillium concentricum</name>
    <dbReference type="NCBI Taxonomy" id="293559"/>
    <lineage>
        <taxon>Eukaryota</taxon>
        <taxon>Fungi</taxon>
        <taxon>Dikarya</taxon>
        <taxon>Ascomycota</taxon>
        <taxon>Pezizomycotina</taxon>
        <taxon>Eurotiomycetes</taxon>
        <taxon>Eurotiomycetidae</taxon>
        <taxon>Eurotiales</taxon>
        <taxon>Aspergillaceae</taxon>
        <taxon>Penicillium</taxon>
    </lineage>
</organism>
<dbReference type="GeneID" id="81458682"/>
<protein>
    <recommendedName>
        <fullName evidence="4">Calponin-homology (CH) domain-containing protein</fullName>
    </recommendedName>
</protein>
<dbReference type="PANTHER" id="PTHR38702:SF1">
    <property type="entry name" value="CALPONIN-HOMOLOGY (CH) DOMAIN-CONTAINING PROTEIN"/>
    <property type="match status" value="1"/>
</dbReference>
<dbReference type="Proteomes" id="UP001147752">
    <property type="component" value="Unassembled WGS sequence"/>
</dbReference>
<evidence type="ECO:0008006" key="4">
    <source>
        <dbReference type="Google" id="ProtNLM"/>
    </source>
</evidence>
<dbReference type="EMBL" id="JAPZBT010000001">
    <property type="protein sequence ID" value="KAJ5383858.1"/>
    <property type="molecule type" value="Genomic_DNA"/>
</dbReference>
<name>A0A9W9VIV2_9EURO</name>
<reference evidence="2" key="1">
    <citation type="submission" date="2022-12" db="EMBL/GenBank/DDBJ databases">
        <authorList>
            <person name="Petersen C."/>
        </authorList>
    </citation>
    <scope>NUCLEOTIDE SEQUENCE</scope>
    <source>
        <strain evidence="2">IBT 3081</strain>
    </source>
</reference>
<dbReference type="OrthoDB" id="2534759at2759"/>
<dbReference type="AlphaFoldDB" id="A0A9W9VIV2"/>
<sequence>MDAPRYSMDSKATRIRASSPSPSIPATPAISSYSSPDRTFSSESSRSASSATSADARSSVSTSSRRHGYTRALGAEFSDSARHRDSVMSLGSIAHLQYYFARTGLLDGKSGRGREWEKDKKNRHNVPRVLITPNQRHINDDLVASPTDMADPAEGEWDEEEAEVMLPPTVSTYSIKTHHIPPPPDLMFLRRQLTRALDKAETNIEAIENGAEPPPRPILRSSLSPGDVPEDDQPAQVLPPMNKEEAQGMCILDDVTNAIRAAKIYYTTHENPERLASIKSEREIRKELFDVLEVLKRWAARHFASGLREEERGRIQGWIAAVRTMLVREKTLEDLEAQERENWDWAAGDWRGRERSREESFLRSLLPGGDSLPTWKPVEETPDDSLPTAFLDRFRDGRALVQLHNLAIKKSKRQFGEITAYHLDIAKPYRQTENIQFWVKAAQLRWELRLDVDVMGVVQNSGIAAWKQFDTALLAWCKTVREELVRDWQAANPGRPPSAGLI</sequence>
<reference evidence="2" key="2">
    <citation type="journal article" date="2023" name="IMA Fungus">
        <title>Comparative genomic study of the Penicillium genus elucidates a diverse pangenome and 15 lateral gene transfer events.</title>
        <authorList>
            <person name="Petersen C."/>
            <person name="Sorensen T."/>
            <person name="Nielsen M.R."/>
            <person name="Sondergaard T.E."/>
            <person name="Sorensen J.L."/>
            <person name="Fitzpatrick D.A."/>
            <person name="Frisvad J.C."/>
            <person name="Nielsen K.L."/>
        </authorList>
    </citation>
    <scope>NUCLEOTIDE SEQUENCE</scope>
    <source>
        <strain evidence="2">IBT 3081</strain>
    </source>
</reference>
<feature type="compositionally biased region" description="Low complexity" evidence="1">
    <location>
        <begin position="15"/>
        <end position="63"/>
    </location>
</feature>
<accession>A0A9W9VIV2</accession>